<evidence type="ECO:0000313" key="1">
    <source>
        <dbReference type="EMBL" id="CAJ1397250.1"/>
    </source>
</evidence>
<name>A0AA36N3H6_9DINO</name>
<organism evidence="1 2">
    <name type="scientific">Effrenium voratum</name>
    <dbReference type="NCBI Taxonomy" id="2562239"/>
    <lineage>
        <taxon>Eukaryota</taxon>
        <taxon>Sar</taxon>
        <taxon>Alveolata</taxon>
        <taxon>Dinophyceae</taxon>
        <taxon>Suessiales</taxon>
        <taxon>Symbiodiniaceae</taxon>
        <taxon>Effrenium</taxon>
    </lineage>
</organism>
<dbReference type="Gene3D" id="3.40.50.1820">
    <property type="entry name" value="alpha/beta hydrolase"/>
    <property type="match status" value="1"/>
</dbReference>
<dbReference type="EMBL" id="CAUJNA010003261">
    <property type="protein sequence ID" value="CAJ1397250.1"/>
    <property type="molecule type" value="Genomic_DNA"/>
</dbReference>
<evidence type="ECO:0000313" key="2">
    <source>
        <dbReference type="Proteomes" id="UP001178507"/>
    </source>
</evidence>
<gene>
    <name evidence="1" type="ORF">EVOR1521_LOCUS21302</name>
</gene>
<reference evidence="1" key="1">
    <citation type="submission" date="2023-08" db="EMBL/GenBank/DDBJ databases">
        <authorList>
            <person name="Chen Y."/>
            <person name="Shah S."/>
            <person name="Dougan E. K."/>
            <person name="Thang M."/>
            <person name="Chan C."/>
        </authorList>
    </citation>
    <scope>NUCLEOTIDE SEQUENCE</scope>
</reference>
<keyword evidence="2" id="KW-1185">Reference proteome</keyword>
<dbReference type="Proteomes" id="UP001178507">
    <property type="component" value="Unassembled WGS sequence"/>
</dbReference>
<protein>
    <submittedName>
        <fullName evidence="1">Uncharacterized protein</fullName>
    </submittedName>
</protein>
<dbReference type="SUPFAM" id="SSF53474">
    <property type="entry name" value="alpha/beta-Hydrolases"/>
    <property type="match status" value="1"/>
</dbReference>
<comment type="caution">
    <text evidence="1">The sequence shown here is derived from an EMBL/GenBank/DDBJ whole genome shotgun (WGS) entry which is preliminary data.</text>
</comment>
<dbReference type="InterPro" id="IPR029058">
    <property type="entry name" value="AB_hydrolase_fold"/>
</dbReference>
<accession>A0AA36N3H6</accession>
<sequence length="857" mass="91631">QDSKLMYADLGLVGQIFSARLGMNSVTTTTRIQSRFVIRGGGSAAGEEEKPIKVAALQEEKAFSGVELGLHMALPISTLPRKGKAAVSPGHRVTFIIGISDDSAKSAVFGSRVFSGLARYCIRELSTSPVIMCMELRFGPAVPCNHPLLGDGNSVASIRPLKLVVRGSTAGSLGTSLAFGNQVATGPASKRQTSLHQVFGSRVSSTFVMHCASAPSMSPLLDCALCTALLAGPAVPWNHPLSSDGMGVLGLRAPFMMRPYGDSVAPIRPLKLVARCSTAGSLGTSLAFGNQVATGPASERQTSLHQVFGSRVFSSFVMHCASAPGMSPLLDCALCTALLAGPAVPWNHPLSSDGMGVLGLRAPFMMRPYGDSVASIRPLKLVVRGSTAMSLGTSLAFGNQVATGPASKRQTSQHQAFGSRVFLSFVMHCASAPGMSPLLALLGVLGLRVPFMMRPYGDSVAPIRPLKLVARCSTAGSLGTSLAFGNQVATARASKRQMSSLPDRSLCTVLPGPLPWNHPHSGDSMSVLELRMPCMMQPHVLGVLQHHGTATWQRVEAQVSPKRLRGIQDNKLARRAAFAFSSTFNSLISPPAFPLFCNLRRASLVSLDVFCHLWYPGRPRLLQTKGMMQFAQTARALPKAELVPNLPSLKVETLQEVETNWAASAAIVLLQGGARTHLDLERIAGHLARVWPAAAASLPTVEKFVQHGGLLSLIREILAAETGDSLMLAGHSLGLNVAQTVAECLGCAGIKVHGIIALDPRTRGRQFSEISFMHRPLAQALVPRIRLEILEQAFETPHVPFFSTPQRIMQYPSEMGQEAQSVAEMGKMLADTNHYTLKDTHVWDIAAYIHTKVQKQR</sequence>
<dbReference type="AlphaFoldDB" id="A0AA36N3H6"/>
<feature type="non-terminal residue" evidence="1">
    <location>
        <position position="1"/>
    </location>
</feature>
<proteinExistence type="predicted"/>